<evidence type="ECO:0000313" key="1">
    <source>
        <dbReference type="EMBL" id="GLQ32504.1"/>
    </source>
</evidence>
<keyword evidence="1" id="KW-0808">Transferase</keyword>
<dbReference type="SUPFAM" id="SSF53448">
    <property type="entry name" value="Nucleotide-diphospho-sugar transferases"/>
    <property type="match status" value="1"/>
</dbReference>
<organism evidence="1 2">
    <name type="scientific">Litoribrevibacter albus</name>
    <dbReference type="NCBI Taxonomy" id="1473156"/>
    <lineage>
        <taxon>Bacteria</taxon>
        <taxon>Pseudomonadati</taxon>
        <taxon>Pseudomonadota</taxon>
        <taxon>Gammaproteobacteria</taxon>
        <taxon>Oceanospirillales</taxon>
        <taxon>Oceanospirillaceae</taxon>
        <taxon>Litoribrevibacter</taxon>
    </lineage>
</organism>
<reference evidence="1" key="1">
    <citation type="journal article" date="2014" name="Int. J. Syst. Evol. Microbiol.">
        <title>Complete genome sequence of Corynebacterium casei LMG S-19264T (=DSM 44701T), isolated from a smear-ripened cheese.</title>
        <authorList>
            <consortium name="US DOE Joint Genome Institute (JGI-PGF)"/>
            <person name="Walter F."/>
            <person name="Albersmeier A."/>
            <person name="Kalinowski J."/>
            <person name="Ruckert C."/>
        </authorList>
    </citation>
    <scope>NUCLEOTIDE SEQUENCE</scope>
    <source>
        <strain evidence="1">NBRC 110071</strain>
    </source>
</reference>
<comment type="caution">
    <text evidence="1">The sequence shown here is derived from an EMBL/GenBank/DDBJ whole genome shotgun (WGS) entry which is preliminary data.</text>
</comment>
<sequence length="276" mass="31738">MFHQLALTCKDSGVQANAHEIVVSLTSFGHRVNDVYLTIESIFQQMQKASKIILWLAIDEFPNKEKDLPRSLIKQMERGLSVRFCDEDLGPYKKFFYTLKEYSNSLILTVDDDVLYPSDMIDQLYRAYQSMPNVIHCQRAQRITLDTRGNLIPYKKWKKGYMVDEPSLDVFPTGVGGVLYFPGCFAEEILDKETFMKMSPGADDVWLKAMSLKKGVFCKPITDIRPWGERYLVVEGSQLVALKRKNKAIGQGNDSKLKAVFDAFNLYDNFREKVKK</sequence>
<protein>
    <submittedName>
        <fullName evidence="1">Glycosyl transferase</fullName>
    </submittedName>
</protein>
<proteinExistence type="predicted"/>
<dbReference type="Gene3D" id="3.90.550.10">
    <property type="entry name" value="Spore Coat Polysaccharide Biosynthesis Protein SpsA, Chain A"/>
    <property type="match status" value="1"/>
</dbReference>
<dbReference type="AlphaFoldDB" id="A0AA37W8X4"/>
<dbReference type="Proteomes" id="UP001161389">
    <property type="component" value="Unassembled WGS sequence"/>
</dbReference>
<accession>A0AA37W8X4</accession>
<dbReference type="EMBL" id="BSNM01000016">
    <property type="protein sequence ID" value="GLQ32504.1"/>
    <property type="molecule type" value="Genomic_DNA"/>
</dbReference>
<dbReference type="GO" id="GO:0016740">
    <property type="term" value="F:transferase activity"/>
    <property type="evidence" value="ECO:0007669"/>
    <property type="project" value="UniProtKB-KW"/>
</dbReference>
<name>A0AA37W8X4_9GAMM</name>
<gene>
    <name evidence="1" type="ORF">GCM10007876_29830</name>
</gene>
<reference evidence="1" key="2">
    <citation type="submission" date="2023-01" db="EMBL/GenBank/DDBJ databases">
        <title>Draft genome sequence of Litoribrevibacter albus strain NBRC 110071.</title>
        <authorList>
            <person name="Sun Q."/>
            <person name="Mori K."/>
        </authorList>
    </citation>
    <scope>NUCLEOTIDE SEQUENCE</scope>
    <source>
        <strain evidence="1">NBRC 110071</strain>
    </source>
</reference>
<dbReference type="InterPro" id="IPR029044">
    <property type="entry name" value="Nucleotide-diphossugar_trans"/>
</dbReference>
<evidence type="ECO:0000313" key="2">
    <source>
        <dbReference type="Proteomes" id="UP001161389"/>
    </source>
</evidence>
<keyword evidence="2" id="KW-1185">Reference proteome</keyword>